<dbReference type="PROSITE" id="PS00107">
    <property type="entry name" value="PROTEIN_KINASE_ATP"/>
    <property type="match status" value="1"/>
</dbReference>
<dbReference type="Pfam" id="PF07714">
    <property type="entry name" value="PK_Tyr_Ser-Thr"/>
    <property type="match status" value="1"/>
</dbReference>
<dbReference type="GO" id="GO:0005886">
    <property type="term" value="C:plasma membrane"/>
    <property type="evidence" value="ECO:0007669"/>
    <property type="project" value="UniProtKB-SubCell"/>
</dbReference>
<dbReference type="SUPFAM" id="SSF56112">
    <property type="entry name" value="Protein kinase-like (PK-like)"/>
    <property type="match status" value="1"/>
</dbReference>
<dbReference type="Gene3D" id="2.90.10.10">
    <property type="entry name" value="Bulb-type lectin domain"/>
    <property type="match status" value="1"/>
</dbReference>
<dbReference type="Gene3D" id="1.10.510.10">
    <property type="entry name" value="Transferase(Phosphotransferase) domain 1"/>
    <property type="match status" value="1"/>
</dbReference>
<keyword evidence="7" id="KW-0808">Transferase</keyword>
<dbReference type="Proteomes" id="UP000467840">
    <property type="component" value="Chromosome 6"/>
</dbReference>
<gene>
    <name evidence="28" type="ORF">GH714_020886</name>
</gene>
<keyword evidence="12 21" id="KW-0067">ATP-binding</keyword>
<keyword evidence="15 20" id="KW-1015">Disulfide bond</keyword>
<evidence type="ECO:0000256" key="5">
    <source>
        <dbReference type="ARBA" id="ARBA00022475"/>
    </source>
</evidence>
<organism evidence="28 29">
    <name type="scientific">Hevea brasiliensis</name>
    <name type="common">Para rubber tree</name>
    <name type="synonym">Siphonia brasiliensis</name>
    <dbReference type="NCBI Taxonomy" id="3981"/>
    <lineage>
        <taxon>Eukaryota</taxon>
        <taxon>Viridiplantae</taxon>
        <taxon>Streptophyta</taxon>
        <taxon>Embryophyta</taxon>
        <taxon>Tracheophyta</taxon>
        <taxon>Spermatophyta</taxon>
        <taxon>Magnoliopsida</taxon>
        <taxon>eudicotyledons</taxon>
        <taxon>Gunneridae</taxon>
        <taxon>Pentapetalae</taxon>
        <taxon>rosids</taxon>
        <taxon>fabids</taxon>
        <taxon>Malpighiales</taxon>
        <taxon>Euphorbiaceae</taxon>
        <taxon>Crotonoideae</taxon>
        <taxon>Micrandreae</taxon>
        <taxon>Hevea</taxon>
    </lineage>
</organism>
<dbReference type="InterPro" id="IPR000719">
    <property type="entry name" value="Prot_kinase_dom"/>
</dbReference>
<dbReference type="FunFam" id="2.90.10.10:FF:000005">
    <property type="entry name" value="G-type lectin S-receptor-like serine/threonine-protein kinase"/>
    <property type="match status" value="1"/>
</dbReference>
<evidence type="ECO:0000256" key="2">
    <source>
        <dbReference type="ARBA" id="ARBA00008536"/>
    </source>
</evidence>
<dbReference type="CDD" id="cd00028">
    <property type="entry name" value="B_lectin"/>
    <property type="match status" value="1"/>
</dbReference>
<feature type="domain" description="Bulb-type lectin" evidence="26">
    <location>
        <begin position="23"/>
        <end position="148"/>
    </location>
</feature>
<keyword evidence="13 22" id="KW-1133">Transmembrane helix</keyword>
<dbReference type="GO" id="GO:0004674">
    <property type="term" value="F:protein serine/threonine kinase activity"/>
    <property type="evidence" value="ECO:0007669"/>
    <property type="project" value="UniProtKB-KW"/>
</dbReference>
<keyword evidence="20" id="KW-0245">EGF-like domain</keyword>
<comment type="catalytic activity">
    <reaction evidence="19">
        <text>L-seryl-[protein] + ATP = O-phospho-L-seryl-[protein] + ADP + H(+)</text>
        <dbReference type="Rhea" id="RHEA:17989"/>
        <dbReference type="Rhea" id="RHEA-COMP:9863"/>
        <dbReference type="Rhea" id="RHEA-COMP:11604"/>
        <dbReference type="ChEBI" id="CHEBI:15378"/>
        <dbReference type="ChEBI" id="CHEBI:29999"/>
        <dbReference type="ChEBI" id="CHEBI:30616"/>
        <dbReference type="ChEBI" id="CHEBI:83421"/>
        <dbReference type="ChEBI" id="CHEBI:456216"/>
        <dbReference type="EC" id="2.7.11.1"/>
    </reaction>
</comment>
<protein>
    <recommendedName>
        <fullName evidence="4">non-specific serine/threonine protein kinase</fullName>
        <ecNumber evidence="4">2.7.11.1</ecNumber>
    </recommendedName>
</protein>
<dbReference type="InterPro" id="IPR000742">
    <property type="entry name" value="EGF"/>
</dbReference>
<dbReference type="GO" id="GO:0048544">
    <property type="term" value="P:recognition of pollen"/>
    <property type="evidence" value="ECO:0007669"/>
    <property type="project" value="InterPro"/>
</dbReference>
<comment type="similarity">
    <text evidence="2">In the N-terminal section; belongs to the leguminous lectin family.</text>
</comment>
<dbReference type="Gene3D" id="3.30.200.20">
    <property type="entry name" value="Phosphorylase Kinase, domain 1"/>
    <property type="match status" value="1"/>
</dbReference>
<dbReference type="Pfam" id="PF08276">
    <property type="entry name" value="PAN_2"/>
    <property type="match status" value="1"/>
</dbReference>
<dbReference type="Pfam" id="PF01453">
    <property type="entry name" value="B_lectin"/>
    <property type="match status" value="3"/>
</dbReference>
<evidence type="ECO:0000256" key="9">
    <source>
        <dbReference type="ARBA" id="ARBA00022729"/>
    </source>
</evidence>
<dbReference type="SUPFAM" id="SSF51110">
    <property type="entry name" value="alpha-D-mannose-specific plant lectins"/>
    <property type="match status" value="3"/>
</dbReference>
<evidence type="ECO:0000313" key="29">
    <source>
        <dbReference type="Proteomes" id="UP000467840"/>
    </source>
</evidence>
<evidence type="ECO:0000256" key="13">
    <source>
        <dbReference type="ARBA" id="ARBA00022989"/>
    </source>
</evidence>
<comment type="caution">
    <text evidence="20">Lacks conserved residue(s) required for the propagation of feature annotation.</text>
</comment>
<evidence type="ECO:0000256" key="21">
    <source>
        <dbReference type="PROSITE-ProRule" id="PRU10141"/>
    </source>
</evidence>
<keyword evidence="14 22" id="KW-0472">Membrane</keyword>
<feature type="signal peptide" evidence="23">
    <location>
        <begin position="1"/>
        <end position="22"/>
    </location>
</feature>
<accession>A0A6A6MYZ0</accession>
<dbReference type="FunFam" id="3.30.200.20:FF:000195">
    <property type="entry name" value="G-type lectin S-receptor-like serine/threonine-protein kinase"/>
    <property type="match status" value="1"/>
</dbReference>
<comment type="catalytic activity">
    <reaction evidence="18">
        <text>L-threonyl-[protein] + ATP = O-phospho-L-threonyl-[protein] + ADP + H(+)</text>
        <dbReference type="Rhea" id="RHEA:46608"/>
        <dbReference type="Rhea" id="RHEA-COMP:11060"/>
        <dbReference type="Rhea" id="RHEA-COMP:11605"/>
        <dbReference type="ChEBI" id="CHEBI:15378"/>
        <dbReference type="ChEBI" id="CHEBI:30013"/>
        <dbReference type="ChEBI" id="CHEBI:30616"/>
        <dbReference type="ChEBI" id="CHEBI:61977"/>
        <dbReference type="ChEBI" id="CHEBI:456216"/>
        <dbReference type="EC" id="2.7.11.1"/>
    </reaction>
</comment>
<keyword evidence="9 23" id="KW-0732">Signal</keyword>
<dbReference type="EMBL" id="JAAGAX010000004">
    <property type="protein sequence ID" value="KAF2317373.1"/>
    <property type="molecule type" value="Genomic_DNA"/>
</dbReference>
<evidence type="ECO:0000256" key="11">
    <source>
        <dbReference type="ARBA" id="ARBA00022777"/>
    </source>
</evidence>
<evidence type="ECO:0000256" key="3">
    <source>
        <dbReference type="ARBA" id="ARBA00010217"/>
    </source>
</evidence>
<dbReference type="FunFam" id="2.90.10.30:FF:000003">
    <property type="entry name" value="Os04g0303100 protein"/>
    <property type="match status" value="2"/>
</dbReference>
<evidence type="ECO:0000259" key="25">
    <source>
        <dbReference type="PROSITE" id="PS50026"/>
    </source>
</evidence>
<evidence type="ECO:0000256" key="19">
    <source>
        <dbReference type="ARBA" id="ARBA00048679"/>
    </source>
</evidence>
<evidence type="ECO:0000256" key="16">
    <source>
        <dbReference type="ARBA" id="ARBA00023170"/>
    </source>
</evidence>
<dbReference type="SMART" id="SM00220">
    <property type="entry name" value="S_TKc"/>
    <property type="match status" value="1"/>
</dbReference>
<dbReference type="EC" id="2.7.11.1" evidence="4"/>
<evidence type="ECO:0000259" key="27">
    <source>
        <dbReference type="PROSITE" id="PS50948"/>
    </source>
</evidence>
<comment type="similarity">
    <text evidence="3">In the C-terminal section; belongs to the protein kinase superfamily. Ser/Thr protein kinase family.</text>
</comment>
<dbReference type="Pfam" id="PF00954">
    <property type="entry name" value="S_locus_glycop"/>
    <property type="match status" value="3"/>
</dbReference>
<evidence type="ECO:0000256" key="6">
    <source>
        <dbReference type="ARBA" id="ARBA00022527"/>
    </source>
</evidence>
<proteinExistence type="inferred from homology"/>
<evidence type="ECO:0000256" key="15">
    <source>
        <dbReference type="ARBA" id="ARBA00023157"/>
    </source>
</evidence>
<dbReference type="InterPro" id="IPR036426">
    <property type="entry name" value="Bulb-type_lectin_dom_sf"/>
</dbReference>
<dbReference type="GO" id="GO:0005524">
    <property type="term" value="F:ATP binding"/>
    <property type="evidence" value="ECO:0007669"/>
    <property type="project" value="UniProtKB-UniRule"/>
</dbReference>
<evidence type="ECO:0000259" key="24">
    <source>
        <dbReference type="PROSITE" id="PS50011"/>
    </source>
</evidence>
<evidence type="ECO:0000256" key="4">
    <source>
        <dbReference type="ARBA" id="ARBA00012513"/>
    </source>
</evidence>
<evidence type="ECO:0000256" key="23">
    <source>
        <dbReference type="SAM" id="SignalP"/>
    </source>
</evidence>
<evidence type="ECO:0000256" key="10">
    <source>
        <dbReference type="ARBA" id="ARBA00022741"/>
    </source>
</evidence>
<dbReference type="InterPro" id="IPR003609">
    <property type="entry name" value="Pan_app"/>
</dbReference>
<dbReference type="InterPro" id="IPR008271">
    <property type="entry name" value="Ser/Thr_kinase_AS"/>
</dbReference>
<feature type="domain" description="EGF-like" evidence="25">
    <location>
        <begin position="545"/>
        <end position="584"/>
    </location>
</feature>
<dbReference type="InterPro" id="IPR001480">
    <property type="entry name" value="Bulb-type_lectin_dom"/>
</dbReference>
<keyword evidence="10 21" id="KW-0547">Nucleotide-binding</keyword>
<evidence type="ECO:0000259" key="26">
    <source>
        <dbReference type="PROSITE" id="PS50927"/>
    </source>
</evidence>
<keyword evidence="5" id="KW-1003">Cell membrane</keyword>
<comment type="caution">
    <text evidence="28">The sequence shown here is derived from an EMBL/GenBank/DDBJ whole genome shotgun (WGS) entry which is preliminary data.</text>
</comment>
<dbReference type="Gene3D" id="2.90.10.30">
    <property type="match status" value="1"/>
</dbReference>
<dbReference type="PROSITE" id="PS50948">
    <property type="entry name" value="PAN"/>
    <property type="match status" value="1"/>
</dbReference>
<evidence type="ECO:0000256" key="18">
    <source>
        <dbReference type="ARBA" id="ARBA00047899"/>
    </source>
</evidence>
<keyword evidence="6" id="KW-0723">Serine/threonine-protein kinase</keyword>
<dbReference type="InterPro" id="IPR000858">
    <property type="entry name" value="S_locus_glycoprot_dom"/>
</dbReference>
<dbReference type="SMART" id="SM00473">
    <property type="entry name" value="PAN_AP"/>
    <property type="match status" value="1"/>
</dbReference>
<feature type="domain" description="Apple" evidence="27">
    <location>
        <begin position="607"/>
        <end position="689"/>
    </location>
</feature>
<comment type="subcellular location">
    <subcellularLocation>
        <location evidence="1">Cell membrane</location>
        <topology evidence="1">Single-pass type I membrane protein</topology>
    </subcellularLocation>
</comment>
<dbReference type="PANTHER" id="PTHR32444:SF130">
    <property type="entry name" value="RECEPTOR-LIKE SERINE_THREONINE-PROTEIN KINASE"/>
    <property type="match status" value="1"/>
</dbReference>
<dbReference type="PANTHER" id="PTHR32444">
    <property type="entry name" value="BULB-TYPE LECTIN DOMAIN-CONTAINING PROTEIN"/>
    <property type="match status" value="1"/>
</dbReference>
<keyword evidence="16" id="KW-0675">Receptor</keyword>
<sequence length="1199" mass="136959">MDFRKLFLHSSLLVLHFALSSSKDTITINQTIHDGDFLISRENKFALGFFSPKSSRFRYLGIWYHKVREQTVVWVANRDDPINGSSGVLSIDQYGNLVLHSYHNQKVPAWSTHVSVEVTDTCVVAQLFYTGNLVLFDDRSKSTVWESFDHPTDTMLPGMKLGLDRRTGMNRFLISWRSAADPGTGNLSLQINPKGSPQVFIYWGLLKTIIWHEKDGKWNEFRSTPKSPCDPYGHCGAYGICDPDFLNRRFECDCLLGYEPKSPRDWHNLKDASGWRNCSCSAYASIDIAGKETGYLTWYGKLMDTAHDREEGNDIYVRVDEVELVRNKWSKRWLDTIGTVENQVEANRDDPINGSSGVLSIDLYGNLVLHSYHNQKAPVWTTNVSVEVTDYCVAQLLDTGNLILVLDKSESTVWESFDHPTDTMLPGMKLRLNRRTGMDRFPVSWRSADDPGTGNFSLQINPKGSPQVFIYWGIKYIWRSIAWPLKSYADISNVSFVNNQNETYVVYSVSDASVILRVILDYSGLLKKLIWHEKDGKWNEFWSVPKSPCDPYGHCGTYGICDPEFLSRRFECDCLPGYEPKSPRDWHILKDASGGCVRKRLESTSLCGHGEGFVKVANVKVPDTSAAVWVSTNMSPRDCEKNCRRNCSCSAYASIDIAGMETGCLTWYGKLMDTVQNREEGYDIYVRVDAVELAEIAQKWNGFLKRKDMLAILVVSVVSAWFVVILFAYLWLKKKKKRVRNKWNKRWLDTIGRAYYNETSVENQVEGSMSHPEIAFFNFSTILAATDSFSPANKLGQGGFGVVYKGKLSNGKEVAVKRLSKDSGQGIDEFKNEVLLIAKLQHQNLVKLIGCCIQGEEPMLVYEYMPNKSLDSFLFNETRRSILDWRKRFDIIVGIARGILYIHQDSRLKIIHRDLKTSNILLDEEMNPKISDFGLARIFKGDQTHEKTNRIVGTFGYMSPEYVVFGKFSTKSDVFSFGIILLEIITGKRNNSFYQEDFYPSMIGKLSSWEGNLVLFHDRSKSTVWESFDHPTDAMLPGMKLGLNRRTGMNRFPICWRSADDPGTGNFSLRINPNGSPQVFIYWGIKYIWRGIPWPLKSYADILNVSFVNNQNETYMTYSVSDASVILRVILDYSGLVKKLIWQEKDGKWNEFWLYQSLRVIHMGIVVPMEYVILTFLVEDLNVIVYRGMNPSPQGTGIF</sequence>
<evidence type="ECO:0000256" key="14">
    <source>
        <dbReference type="ARBA" id="ARBA00023136"/>
    </source>
</evidence>
<dbReference type="InterPro" id="IPR001245">
    <property type="entry name" value="Ser-Thr/Tyr_kinase_cat_dom"/>
</dbReference>
<keyword evidence="29" id="KW-1185">Reference proteome</keyword>
<evidence type="ECO:0000256" key="1">
    <source>
        <dbReference type="ARBA" id="ARBA00004251"/>
    </source>
</evidence>
<evidence type="ECO:0000256" key="7">
    <source>
        <dbReference type="ARBA" id="ARBA00022679"/>
    </source>
</evidence>
<feature type="domain" description="Bulb-type lectin" evidence="26">
    <location>
        <begin position="300"/>
        <end position="417"/>
    </location>
</feature>
<dbReference type="PROSITE" id="PS50011">
    <property type="entry name" value="PROTEIN_KINASE_DOM"/>
    <property type="match status" value="1"/>
</dbReference>
<dbReference type="PROSITE" id="PS50026">
    <property type="entry name" value="EGF_3"/>
    <property type="match status" value="1"/>
</dbReference>
<evidence type="ECO:0000256" key="12">
    <source>
        <dbReference type="ARBA" id="ARBA00022840"/>
    </source>
</evidence>
<name>A0A6A6MYZ0_HEVBR</name>
<feature type="domain" description="Protein kinase" evidence="24">
    <location>
        <begin position="789"/>
        <end position="1052"/>
    </location>
</feature>
<dbReference type="PROSITE" id="PS50927">
    <property type="entry name" value="BULB_LECTIN"/>
    <property type="match status" value="2"/>
</dbReference>
<evidence type="ECO:0000313" key="28">
    <source>
        <dbReference type="EMBL" id="KAF2317373.1"/>
    </source>
</evidence>
<feature type="binding site" evidence="21">
    <location>
        <position position="817"/>
    </location>
    <ligand>
        <name>ATP</name>
        <dbReference type="ChEBI" id="CHEBI:30616"/>
    </ligand>
</feature>
<keyword evidence="8 22" id="KW-0812">Transmembrane</keyword>
<evidence type="ECO:0000256" key="8">
    <source>
        <dbReference type="ARBA" id="ARBA00022692"/>
    </source>
</evidence>
<feature type="chain" id="PRO_5025558739" description="non-specific serine/threonine protein kinase" evidence="23">
    <location>
        <begin position="23"/>
        <end position="1199"/>
    </location>
</feature>
<dbReference type="InterPro" id="IPR011009">
    <property type="entry name" value="Kinase-like_dom_sf"/>
</dbReference>
<dbReference type="InterPro" id="IPR017441">
    <property type="entry name" value="Protein_kinase_ATP_BS"/>
</dbReference>
<evidence type="ECO:0000256" key="20">
    <source>
        <dbReference type="PROSITE-ProRule" id="PRU00076"/>
    </source>
</evidence>
<dbReference type="CDD" id="cd01098">
    <property type="entry name" value="PAN_AP_plant"/>
    <property type="match status" value="1"/>
</dbReference>
<evidence type="ECO:0000256" key="22">
    <source>
        <dbReference type="SAM" id="Phobius"/>
    </source>
</evidence>
<keyword evidence="17" id="KW-0325">Glycoprotein</keyword>
<feature type="disulfide bond" evidence="20">
    <location>
        <begin position="555"/>
        <end position="572"/>
    </location>
</feature>
<dbReference type="AlphaFoldDB" id="A0A6A6MYZ0"/>
<reference evidence="28 29" key="1">
    <citation type="journal article" date="2020" name="Mol. Plant">
        <title>The Chromosome-Based Rubber Tree Genome Provides New Insights into Spurge Genome Evolution and Rubber Biosynthesis.</title>
        <authorList>
            <person name="Liu J."/>
            <person name="Shi C."/>
            <person name="Shi C.C."/>
            <person name="Li W."/>
            <person name="Zhang Q.J."/>
            <person name="Zhang Y."/>
            <person name="Li K."/>
            <person name="Lu H.F."/>
            <person name="Shi C."/>
            <person name="Zhu S.T."/>
            <person name="Xiao Z.Y."/>
            <person name="Nan H."/>
            <person name="Yue Y."/>
            <person name="Zhu X.G."/>
            <person name="Wu Y."/>
            <person name="Hong X.N."/>
            <person name="Fan G.Y."/>
            <person name="Tong Y."/>
            <person name="Zhang D."/>
            <person name="Mao C.L."/>
            <person name="Liu Y.L."/>
            <person name="Hao S.J."/>
            <person name="Liu W.Q."/>
            <person name="Lv M.Q."/>
            <person name="Zhang H.B."/>
            <person name="Liu Y."/>
            <person name="Hu-Tang G.R."/>
            <person name="Wang J.P."/>
            <person name="Wang J.H."/>
            <person name="Sun Y.H."/>
            <person name="Ni S.B."/>
            <person name="Chen W.B."/>
            <person name="Zhang X.C."/>
            <person name="Jiao Y.N."/>
            <person name="Eichler E.E."/>
            <person name="Li G.H."/>
            <person name="Liu X."/>
            <person name="Gao L.Z."/>
        </authorList>
    </citation>
    <scope>NUCLEOTIDE SEQUENCE [LARGE SCALE GENOMIC DNA]</scope>
    <source>
        <strain evidence="29">cv. GT1</strain>
        <tissue evidence="28">Leaf</tissue>
    </source>
</reference>
<dbReference type="SMART" id="SM00108">
    <property type="entry name" value="B_lectin"/>
    <property type="match status" value="2"/>
</dbReference>
<keyword evidence="11" id="KW-0418">Kinase</keyword>
<feature type="transmembrane region" description="Helical" evidence="22">
    <location>
        <begin position="709"/>
        <end position="732"/>
    </location>
</feature>
<dbReference type="GO" id="GO:0002229">
    <property type="term" value="P:defense response to oomycetes"/>
    <property type="evidence" value="ECO:0007669"/>
    <property type="project" value="UniProtKB-ARBA"/>
</dbReference>
<dbReference type="PROSITE" id="PS00108">
    <property type="entry name" value="PROTEIN_KINASE_ST"/>
    <property type="match status" value="1"/>
</dbReference>
<evidence type="ECO:0000256" key="17">
    <source>
        <dbReference type="ARBA" id="ARBA00023180"/>
    </source>
</evidence>
<dbReference type="CDD" id="cd14066">
    <property type="entry name" value="STKc_IRAK"/>
    <property type="match status" value="1"/>
</dbReference>
<dbReference type="FunFam" id="1.10.510.10:FF:000240">
    <property type="entry name" value="Lectin-domain containing receptor kinase A4.3"/>
    <property type="match status" value="1"/>
</dbReference>